<dbReference type="SUPFAM" id="SSF56954">
    <property type="entry name" value="Outer membrane efflux proteins (OEP)"/>
    <property type="match status" value="1"/>
</dbReference>
<evidence type="ECO:0000256" key="2">
    <source>
        <dbReference type="ARBA" id="ARBA00007613"/>
    </source>
</evidence>
<dbReference type="GO" id="GO:1990281">
    <property type="term" value="C:efflux pump complex"/>
    <property type="evidence" value="ECO:0007669"/>
    <property type="project" value="TreeGrafter"/>
</dbReference>
<sequence>MKKMMYTIAVMAWGWNVQAQPDSLSLAGCYLKAEANYPLIAEQGLIASTAGYTIENARKGLLPQINLYGQASYQSEVTGFPISIPGVEIPTISKDQYKLYGEVTQVLYDGGAVVGQTKLAEAKAKQEQADIRTKLYQLRRSVNELYFGILLIDNCLLVNDLRRKDLQRGLEQVQGAIAEGAALRSHADVFRAELIQLEQNAMEQRTMRGAYLQMLAHYIGEELQEQVVLQTPPPVSFIAGQVTRPELDGIEATKDVIAAEGRLLLVKSRPKAQLFAQGGYGRPALNFLKNDFSFYGIGGLRVSWPIAAGYTLKGERQILRNKLASLEVQRELFLFRTHQSLLQQEGERSKWLSLLASDQELITLRESVKDVSASQLANGVKLPSDYVRDLNAEGVARENYQYHQIQFLLNGYNHQATLGQ</sequence>
<gene>
    <name evidence="8" type="ORF">CLV98_102175</name>
</gene>
<proteinExistence type="inferred from homology"/>
<keyword evidence="5" id="KW-0812">Transmembrane</keyword>
<organism evidence="8 9">
    <name type="scientific">Dyadobacter jejuensis</name>
    <dbReference type="NCBI Taxonomy" id="1082580"/>
    <lineage>
        <taxon>Bacteria</taxon>
        <taxon>Pseudomonadati</taxon>
        <taxon>Bacteroidota</taxon>
        <taxon>Cytophagia</taxon>
        <taxon>Cytophagales</taxon>
        <taxon>Spirosomataceae</taxon>
        <taxon>Dyadobacter</taxon>
    </lineage>
</organism>
<comment type="similarity">
    <text evidence="2">Belongs to the outer membrane factor (OMF) (TC 1.B.17) family.</text>
</comment>
<dbReference type="InterPro" id="IPR003423">
    <property type="entry name" value="OMP_efflux"/>
</dbReference>
<dbReference type="OrthoDB" id="976750at2"/>
<evidence type="ECO:0000313" key="8">
    <source>
        <dbReference type="EMBL" id="PWJ59342.1"/>
    </source>
</evidence>
<dbReference type="AlphaFoldDB" id="A0A316AP50"/>
<dbReference type="RefSeq" id="WP_109673235.1">
    <property type="nucleotide sequence ID" value="NZ_QGDT01000002.1"/>
</dbReference>
<evidence type="ECO:0000256" key="3">
    <source>
        <dbReference type="ARBA" id="ARBA00022448"/>
    </source>
</evidence>
<dbReference type="GO" id="GO:0015562">
    <property type="term" value="F:efflux transmembrane transporter activity"/>
    <property type="evidence" value="ECO:0007669"/>
    <property type="project" value="InterPro"/>
</dbReference>
<reference evidence="8 9" key="1">
    <citation type="submission" date="2018-03" db="EMBL/GenBank/DDBJ databases">
        <title>Genomic Encyclopedia of Archaeal and Bacterial Type Strains, Phase II (KMG-II): from individual species to whole genera.</title>
        <authorList>
            <person name="Goeker M."/>
        </authorList>
    </citation>
    <scope>NUCLEOTIDE SEQUENCE [LARGE SCALE GENOMIC DNA]</scope>
    <source>
        <strain evidence="8 9">DSM 100346</strain>
    </source>
</reference>
<dbReference type="EMBL" id="QGDT01000002">
    <property type="protein sequence ID" value="PWJ59342.1"/>
    <property type="molecule type" value="Genomic_DNA"/>
</dbReference>
<dbReference type="Gene3D" id="1.20.1600.10">
    <property type="entry name" value="Outer membrane efflux proteins (OEP)"/>
    <property type="match status" value="1"/>
</dbReference>
<evidence type="ECO:0000256" key="1">
    <source>
        <dbReference type="ARBA" id="ARBA00004442"/>
    </source>
</evidence>
<comment type="subcellular location">
    <subcellularLocation>
        <location evidence="1">Cell outer membrane</location>
    </subcellularLocation>
</comment>
<evidence type="ECO:0000256" key="6">
    <source>
        <dbReference type="ARBA" id="ARBA00023136"/>
    </source>
</evidence>
<dbReference type="Proteomes" id="UP000245880">
    <property type="component" value="Unassembled WGS sequence"/>
</dbReference>
<dbReference type="GO" id="GO:0015288">
    <property type="term" value="F:porin activity"/>
    <property type="evidence" value="ECO:0007669"/>
    <property type="project" value="TreeGrafter"/>
</dbReference>
<keyword evidence="3" id="KW-0813">Transport</keyword>
<protein>
    <submittedName>
        <fullName evidence="8">Outer membrane protein TolC</fullName>
    </submittedName>
</protein>
<keyword evidence="9" id="KW-1185">Reference proteome</keyword>
<evidence type="ECO:0000256" key="4">
    <source>
        <dbReference type="ARBA" id="ARBA00022452"/>
    </source>
</evidence>
<name>A0A316AP50_9BACT</name>
<dbReference type="PANTHER" id="PTHR30026:SF20">
    <property type="entry name" value="OUTER MEMBRANE PROTEIN TOLC"/>
    <property type="match status" value="1"/>
</dbReference>
<evidence type="ECO:0000256" key="7">
    <source>
        <dbReference type="ARBA" id="ARBA00023237"/>
    </source>
</evidence>
<keyword evidence="6" id="KW-0472">Membrane</keyword>
<keyword evidence="4" id="KW-1134">Transmembrane beta strand</keyword>
<dbReference type="InterPro" id="IPR051906">
    <property type="entry name" value="TolC-like"/>
</dbReference>
<dbReference type="GO" id="GO:0009279">
    <property type="term" value="C:cell outer membrane"/>
    <property type="evidence" value="ECO:0007669"/>
    <property type="project" value="UniProtKB-SubCell"/>
</dbReference>
<evidence type="ECO:0000256" key="5">
    <source>
        <dbReference type="ARBA" id="ARBA00022692"/>
    </source>
</evidence>
<keyword evidence="7" id="KW-0998">Cell outer membrane</keyword>
<dbReference type="PANTHER" id="PTHR30026">
    <property type="entry name" value="OUTER MEMBRANE PROTEIN TOLC"/>
    <property type="match status" value="1"/>
</dbReference>
<comment type="caution">
    <text evidence="8">The sequence shown here is derived from an EMBL/GenBank/DDBJ whole genome shotgun (WGS) entry which is preliminary data.</text>
</comment>
<evidence type="ECO:0000313" key="9">
    <source>
        <dbReference type="Proteomes" id="UP000245880"/>
    </source>
</evidence>
<accession>A0A316AP50</accession>
<dbReference type="Pfam" id="PF02321">
    <property type="entry name" value="OEP"/>
    <property type="match status" value="1"/>
</dbReference>